<dbReference type="GO" id="GO:0005739">
    <property type="term" value="C:mitochondrion"/>
    <property type="evidence" value="ECO:0007669"/>
    <property type="project" value="TreeGrafter"/>
</dbReference>
<comment type="caution">
    <text evidence="11">The sequence shown here is derived from an EMBL/GenBank/DDBJ whole genome shotgun (WGS) entry which is preliminary data.</text>
</comment>
<dbReference type="GO" id="GO:0001678">
    <property type="term" value="P:intracellular glucose homeostasis"/>
    <property type="evidence" value="ECO:0007669"/>
    <property type="project" value="InterPro"/>
</dbReference>
<keyword evidence="12" id="KW-1185">Reference proteome</keyword>
<evidence type="ECO:0000256" key="3">
    <source>
        <dbReference type="ARBA" id="ARBA00022679"/>
    </source>
</evidence>
<dbReference type="PROSITE" id="PS00378">
    <property type="entry name" value="HEXOKINASE_1"/>
    <property type="match status" value="1"/>
</dbReference>
<evidence type="ECO:0000256" key="6">
    <source>
        <dbReference type="ARBA" id="ARBA00022840"/>
    </source>
</evidence>
<evidence type="ECO:0000259" key="10">
    <source>
        <dbReference type="Pfam" id="PF03727"/>
    </source>
</evidence>
<dbReference type="EMBL" id="MCBQ01018427">
    <property type="protein sequence ID" value="RKF58099.1"/>
    <property type="molecule type" value="Genomic_DNA"/>
</dbReference>
<comment type="pathway">
    <text evidence="1">Carbohydrate degradation; glycolysis; D-glyceraldehyde 3-phosphate and glycerone phosphate from D-glucose: step 1/4.</text>
</comment>
<dbReference type="Gene3D" id="3.30.420.40">
    <property type="match status" value="1"/>
</dbReference>
<keyword evidence="5 8" id="KW-0418">Kinase</keyword>
<accession>A0A420HL26</accession>
<protein>
    <recommendedName>
        <fullName evidence="8">Phosphotransferase</fullName>
        <ecNumber evidence="8">2.7.1.-</ecNumber>
    </recommendedName>
</protein>
<dbReference type="InterPro" id="IPR043129">
    <property type="entry name" value="ATPase_NBD"/>
</dbReference>
<evidence type="ECO:0000259" key="9">
    <source>
        <dbReference type="Pfam" id="PF00349"/>
    </source>
</evidence>
<dbReference type="EC" id="2.7.1.-" evidence="8"/>
<evidence type="ECO:0000256" key="5">
    <source>
        <dbReference type="ARBA" id="ARBA00022777"/>
    </source>
</evidence>
<evidence type="ECO:0000256" key="8">
    <source>
        <dbReference type="RuleBase" id="RU362007"/>
    </source>
</evidence>
<dbReference type="PRINTS" id="PR00475">
    <property type="entry name" value="HEXOKINASE"/>
</dbReference>
<name>A0A420HL26_9PEZI</name>
<dbReference type="InterPro" id="IPR022673">
    <property type="entry name" value="Hexokinase_C"/>
</dbReference>
<dbReference type="GO" id="GO:0005524">
    <property type="term" value="F:ATP binding"/>
    <property type="evidence" value="ECO:0007669"/>
    <property type="project" value="UniProtKB-UniRule"/>
</dbReference>
<dbReference type="GO" id="GO:0005829">
    <property type="term" value="C:cytosol"/>
    <property type="evidence" value="ECO:0007669"/>
    <property type="project" value="TreeGrafter"/>
</dbReference>
<dbReference type="SUPFAM" id="SSF53067">
    <property type="entry name" value="Actin-like ATPase domain"/>
    <property type="match status" value="2"/>
</dbReference>
<dbReference type="UniPathway" id="UPA00109">
    <property type="reaction ID" value="UER00180"/>
</dbReference>
<dbReference type="InterPro" id="IPR001312">
    <property type="entry name" value="Hexokinase"/>
</dbReference>
<dbReference type="InterPro" id="IPR019807">
    <property type="entry name" value="Hexokinase_BS"/>
</dbReference>
<dbReference type="GO" id="GO:0006006">
    <property type="term" value="P:glucose metabolic process"/>
    <property type="evidence" value="ECO:0007669"/>
    <property type="project" value="TreeGrafter"/>
</dbReference>
<feature type="domain" description="Hexokinase C-terminal" evidence="10">
    <location>
        <begin position="247"/>
        <end position="548"/>
    </location>
</feature>
<evidence type="ECO:0000256" key="4">
    <source>
        <dbReference type="ARBA" id="ARBA00022741"/>
    </source>
</evidence>
<keyword evidence="6 8" id="KW-0067">ATP-binding</keyword>
<keyword evidence="7 8" id="KW-0324">Glycolysis</keyword>
<dbReference type="PANTHER" id="PTHR19443:SF30">
    <property type="entry name" value="GLUCOKINASE-1-RELATED"/>
    <property type="match status" value="1"/>
</dbReference>
<keyword evidence="4 8" id="KW-0547">Nucleotide-binding</keyword>
<evidence type="ECO:0000313" key="12">
    <source>
        <dbReference type="Proteomes" id="UP000283383"/>
    </source>
</evidence>
<dbReference type="FunFam" id="3.30.420.40:FF:000034">
    <property type="entry name" value="Phosphotransferase"/>
    <property type="match status" value="1"/>
</dbReference>
<evidence type="ECO:0000256" key="1">
    <source>
        <dbReference type="ARBA" id="ARBA00004888"/>
    </source>
</evidence>
<dbReference type="AlphaFoldDB" id="A0A420HL26"/>
<dbReference type="Gene3D" id="3.40.367.20">
    <property type="match status" value="1"/>
</dbReference>
<dbReference type="GO" id="GO:0006096">
    <property type="term" value="P:glycolytic process"/>
    <property type="evidence" value="ECO:0007669"/>
    <property type="project" value="UniProtKB-UniPathway"/>
</dbReference>
<reference evidence="11 12" key="1">
    <citation type="journal article" date="2018" name="BMC Genomics">
        <title>Comparative genome analyses reveal sequence features reflecting distinct modes of host-adaptation between dicot and monocot powdery mildew.</title>
        <authorList>
            <person name="Wu Y."/>
            <person name="Ma X."/>
            <person name="Pan Z."/>
            <person name="Kale S.D."/>
            <person name="Song Y."/>
            <person name="King H."/>
            <person name="Zhang Q."/>
            <person name="Presley C."/>
            <person name="Deng X."/>
            <person name="Wei C.I."/>
            <person name="Xiao S."/>
        </authorList>
    </citation>
    <scope>NUCLEOTIDE SEQUENCE [LARGE SCALE GENOMIC DNA]</scope>
    <source>
        <strain evidence="11">UMSG3</strain>
    </source>
</reference>
<sequence length="558" mass="61403">MALSDIARRVAEEFNLSDVEVRKNVNEFIVQLSACYPPYKIRELKSNIEIGEGLNSSNTNISQIPTYVTSVPNGTEKGLYLATDLGGTNFRVCSIKLNGDTTFNFAQYKVPIPQELMVAKTGKELFSFLARQIEIFLKEHHKDEFAANIRRRQTLSTLEGYRDEHVFLLGFTFSFPINQTSINKGTLMRWTKGFDIPDVVGLDVCELLQCEIDCLRLPIKVAALVNDTVGTLMARSYSSTGKKKTLLGAIFGTGTNGAYMEKLCKITKPMEVEYDRSSGEMVINVEWGSFDNDLRVLPNTPYDIILDKNSVNPGLQMFEKRVSGLFLGEILRITLLQLVEDPSVPLFHTENSSSNDFHSATNIDAKSPLFQKWALDSSFLSIAEGDNSNGLHVLRREIESSLGVSAPSIEDARAVKVISNAIAKRAARLAGVAIASIVVHSGRLSQSSHTSSIPSAADIWSDLINLNLGSAASGTFGKICHMMGLKIDDEEDVIDIGVDGSLVEYYPRFEEYLREALQAIDEIGVEGERKICIGIAKDGSGVGAALTAHGTRNLHFRN</sequence>
<dbReference type="Pfam" id="PF03727">
    <property type="entry name" value="Hexokinase_2"/>
    <property type="match status" value="1"/>
</dbReference>
<comment type="similarity">
    <text evidence="2 8">Belongs to the hexokinase family.</text>
</comment>
<feature type="domain" description="Hexokinase N-terminal" evidence="9">
    <location>
        <begin position="39"/>
        <end position="237"/>
    </location>
</feature>
<dbReference type="GO" id="GO:0008865">
    <property type="term" value="F:fructokinase activity"/>
    <property type="evidence" value="ECO:0007669"/>
    <property type="project" value="TreeGrafter"/>
</dbReference>
<dbReference type="Pfam" id="PF00349">
    <property type="entry name" value="Hexokinase_1"/>
    <property type="match status" value="1"/>
</dbReference>
<evidence type="ECO:0000256" key="2">
    <source>
        <dbReference type="ARBA" id="ARBA00009225"/>
    </source>
</evidence>
<dbReference type="GO" id="GO:0005536">
    <property type="term" value="F:D-glucose binding"/>
    <property type="evidence" value="ECO:0007669"/>
    <property type="project" value="InterPro"/>
</dbReference>
<gene>
    <name evidence="11" type="ORF">GcM3_184006</name>
</gene>
<evidence type="ECO:0000256" key="7">
    <source>
        <dbReference type="ARBA" id="ARBA00023152"/>
    </source>
</evidence>
<keyword evidence="3 8" id="KW-0808">Transferase</keyword>
<evidence type="ECO:0000313" key="11">
    <source>
        <dbReference type="EMBL" id="RKF58099.1"/>
    </source>
</evidence>
<dbReference type="STRING" id="62708.A0A420HL26"/>
<dbReference type="PROSITE" id="PS51748">
    <property type="entry name" value="HEXOKINASE_2"/>
    <property type="match status" value="1"/>
</dbReference>
<dbReference type="Proteomes" id="UP000283383">
    <property type="component" value="Unassembled WGS sequence"/>
</dbReference>
<dbReference type="InterPro" id="IPR022672">
    <property type="entry name" value="Hexokinase_N"/>
</dbReference>
<proteinExistence type="inferred from homology"/>
<dbReference type="GO" id="GO:0004340">
    <property type="term" value="F:glucokinase activity"/>
    <property type="evidence" value="ECO:0007669"/>
    <property type="project" value="TreeGrafter"/>
</dbReference>
<organism evidence="11 12">
    <name type="scientific">Golovinomyces cichoracearum</name>
    <dbReference type="NCBI Taxonomy" id="62708"/>
    <lineage>
        <taxon>Eukaryota</taxon>
        <taxon>Fungi</taxon>
        <taxon>Dikarya</taxon>
        <taxon>Ascomycota</taxon>
        <taxon>Pezizomycotina</taxon>
        <taxon>Leotiomycetes</taxon>
        <taxon>Erysiphales</taxon>
        <taxon>Erysiphaceae</taxon>
        <taxon>Golovinomyces</taxon>
    </lineage>
</organism>
<dbReference type="PANTHER" id="PTHR19443">
    <property type="entry name" value="HEXOKINASE"/>
    <property type="match status" value="1"/>
</dbReference>